<feature type="compositionally biased region" description="Acidic residues" evidence="1">
    <location>
        <begin position="8"/>
        <end position="25"/>
    </location>
</feature>
<name>A0A8D2FXV0_THEGE</name>
<accession>A0A8D2FXV0</accession>
<organism evidence="2 3">
    <name type="scientific">Theropithecus gelada</name>
    <name type="common">Gelada baboon</name>
    <dbReference type="NCBI Taxonomy" id="9565"/>
    <lineage>
        <taxon>Eukaryota</taxon>
        <taxon>Metazoa</taxon>
        <taxon>Chordata</taxon>
        <taxon>Craniata</taxon>
        <taxon>Vertebrata</taxon>
        <taxon>Euteleostomi</taxon>
        <taxon>Mammalia</taxon>
        <taxon>Eutheria</taxon>
        <taxon>Euarchontoglires</taxon>
        <taxon>Primates</taxon>
        <taxon>Haplorrhini</taxon>
        <taxon>Catarrhini</taxon>
        <taxon>Cercopithecidae</taxon>
        <taxon>Cercopithecinae</taxon>
        <taxon>Theropithecus</taxon>
    </lineage>
</organism>
<reference evidence="2" key="3">
    <citation type="submission" date="2025-09" db="UniProtKB">
        <authorList>
            <consortium name="Ensembl"/>
        </authorList>
    </citation>
    <scope>IDENTIFICATION</scope>
</reference>
<evidence type="ECO:0000313" key="3">
    <source>
        <dbReference type="Proteomes" id="UP000694411"/>
    </source>
</evidence>
<evidence type="ECO:0008006" key="4">
    <source>
        <dbReference type="Google" id="ProtNLM"/>
    </source>
</evidence>
<evidence type="ECO:0000313" key="2">
    <source>
        <dbReference type="Ensembl" id="ENSTGEP00000029737.1"/>
    </source>
</evidence>
<reference evidence="2" key="1">
    <citation type="submission" date="2018-05" db="EMBL/GenBank/DDBJ databases">
        <title>Whole genome of Theropithecus gelada.</title>
        <authorList>
            <person name="Chiou K.L."/>
            <person name="Snyder-Mackler N."/>
        </authorList>
    </citation>
    <scope>NUCLEOTIDE SEQUENCE [LARGE SCALE GENOMIC DNA]</scope>
</reference>
<keyword evidence="3" id="KW-1185">Reference proteome</keyword>
<dbReference type="Proteomes" id="UP000694411">
    <property type="component" value="Chromosome 12"/>
</dbReference>
<protein>
    <recommendedName>
        <fullName evidence="4">TAR DNA-binding protein 43 N-terminal domain-containing protein</fullName>
    </recommendedName>
</protein>
<dbReference type="AlphaFoldDB" id="A0A8D2FXV0"/>
<feature type="region of interest" description="Disordered" evidence="1">
    <location>
        <begin position="1"/>
        <end position="25"/>
    </location>
</feature>
<reference evidence="2" key="2">
    <citation type="submission" date="2025-08" db="UniProtKB">
        <authorList>
            <consortium name="Ensembl"/>
        </authorList>
    </citation>
    <scope>IDENTIFICATION</scope>
</reference>
<evidence type="ECO:0000256" key="1">
    <source>
        <dbReference type="SAM" id="MobiDB-lite"/>
    </source>
</evidence>
<proteinExistence type="predicted"/>
<sequence>MSEYIQVTEDENDEPLEISSQDDGDGEFCLPPMLAGEIWCMLSTIRKITKEKWMRQMLHEQ</sequence>
<dbReference type="Ensembl" id="ENSTGET00000035387.1">
    <property type="protein sequence ID" value="ENSTGEP00000029737.1"/>
    <property type="gene ID" value="ENSTGEG00000023905.1"/>
</dbReference>